<protein>
    <submittedName>
        <fullName evidence="2">Uncharacterized protein</fullName>
    </submittedName>
</protein>
<evidence type="ECO:0000313" key="2">
    <source>
        <dbReference type="EMBL" id="EEQ98052.1"/>
    </source>
</evidence>
<organism evidence="3">
    <name type="scientific">Perkinsus marinus (strain ATCC 50983 / TXsc)</name>
    <dbReference type="NCBI Taxonomy" id="423536"/>
    <lineage>
        <taxon>Eukaryota</taxon>
        <taxon>Sar</taxon>
        <taxon>Alveolata</taxon>
        <taxon>Perkinsozoa</taxon>
        <taxon>Perkinsea</taxon>
        <taxon>Perkinsida</taxon>
        <taxon>Perkinsidae</taxon>
        <taxon>Perkinsus</taxon>
    </lineage>
</organism>
<feature type="coiled-coil region" evidence="1">
    <location>
        <begin position="7"/>
        <end position="69"/>
    </location>
</feature>
<keyword evidence="3" id="KW-1185">Reference proteome</keyword>
<proteinExistence type="predicted"/>
<reference evidence="2 3" key="1">
    <citation type="submission" date="2008-07" db="EMBL/GenBank/DDBJ databases">
        <authorList>
            <person name="El-Sayed N."/>
            <person name="Caler E."/>
            <person name="Inman J."/>
            <person name="Amedeo P."/>
            <person name="Hass B."/>
            <person name="Wortman J."/>
        </authorList>
    </citation>
    <scope>NUCLEOTIDE SEQUENCE [LARGE SCALE GENOMIC DNA]</scope>
    <source>
        <strain evidence="3">ATCC 50983 / TXsc</strain>
    </source>
</reference>
<evidence type="ECO:0000256" key="1">
    <source>
        <dbReference type="SAM" id="Coils"/>
    </source>
</evidence>
<sequence length="111" mass="12546">MNLEARVMEMEEIIRKQDKELRRMSELMTSNMRTSRGELPSVEDLRAQVQVLKGELSSAKVRADDAEERAGQWALLEKSISRVLARLTACVGGGLVAITPRKQQRHQGELE</sequence>
<dbReference type="Proteomes" id="UP000007800">
    <property type="component" value="Unassembled WGS sequence"/>
</dbReference>
<dbReference type="OrthoDB" id="10644859at2759"/>
<dbReference type="AlphaFoldDB" id="C5LZ43"/>
<dbReference type="EMBL" id="GG686838">
    <property type="protein sequence ID" value="EEQ98052.1"/>
    <property type="molecule type" value="Genomic_DNA"/>
</dbReference>
<dbReference type="GeneID" id="9040478"/>
<evidence type="ECO:0000313" key="3">
    <source>
        <dbReference type="Proteomes" id="UP000007800"/>
    </source>
</evidence>
<dbReference type="RefSeq" id="XP_002765335.1">
    <property type="nucleotide sequence ID" value="XM_002765289.1"/>
</dbReference>
<name>C5LZ43_PERM5</name>
<accession>C5LZ43</accession>
<dbReference type="InParanoid" id="C5LZ43"/>
<keyword evidence="1" id="KW-0175">Coiled coil</keyword>
<gene>
    <name evidence="2" type="ORF">Pmar_PMAR016130</name>
</gene>